<keyword evidence="3" id="KW-1185">Reference proteome</keyword>
<accession>A0A2J6PSN6</accession>
<protein>
    <submittedName>
        <fullName evidence="2">HET-domain-containing protein</fullName>
    </submittedName>
</protein>
<feature type="domain" description="Heterokaryon incompatibility" evidence="1">
    <location>
        <begin position="49"/>
        <end position="199"/>
    </location>
</feature>
<evidence type="ECO:0000313" key="3">
    <source>
        <dbReference type="Proteomes" id="UP000235672"/>
    </source>
</evidence>
<dbReference type="OrthoDB" id="5125733at2759"/>
<dbReference type="AlphaFoldDB" id="A0A2J6PSN6"/>
<dbReference type="Pfam" id="PF06985">
    <property type="entry name" value="HET"/>
    <property type="match status" value="1"/>
</dbReference>
<evidence type="ECO:0000259" key="1">
    <source>
        <dbReference type="Pfam" id="PF06985"/>
    </source>
</evidence>
<dbReference type="InterPro" id="IPR010730">
    <property type="entry name" value="HET"/>
</dbReference>
<dbReference type="EMBL" id="KZ613502">
    <property type="protein sequence ID" value="PMD17045.1"/>
    <property type="molecule type" value="Genomic_DNA"/>
</dbReference>
<feature type="non-terminal residue" evidence="2">
    <location>
        <position position="1"/>
    </location>
</feature>
<proteinExistence type="predicted"/>
<organism evidence="2 3">
    <name type="scientific">Hyaloscypha hepaticicola</name>
    <dbReference type="NCBI Taxonomy" id="2082293"/>
    <lineage>
        <taxon>Eukaryota</taxon>
        <taxon>Fungi</taxon>
        <taxon>Dikarya</taxon>
        <taxon>Ascomycota</taxon>
        <taxon>Pezizomycotina</taxon>
        <taxon>Leotiomycetes</taxon>
        <taxon>Helotiales</taxon>
        <taxon>Hyaloscyphaceae</taxon>
        <taxon>Hyaloscypha</taxon>
    </lineage>
</organism>
<dbReference type="PANTHER" id="PTHR33112">
    <property type="entry name" value="DOMAIN PROTEIN, PUTATIVE-RELATED"/>
    <property type="match status" value="1"/>
</dbReference>
<dbReference type="STRING" id="1745343.A0A2J6PSN6"/>
<reference evidence="2 3" key="1">
    <citation type="submission" date="2016-05" db="EMBL/GenBank/DDBJ databases">
        <title>A degradative enzymes factory behind the ericoid mycorrhizal symbiosis.</title>
        <authorList>
            <consortium name="DOE Joint Genome Institute"/>
            <person name="Martino E."/>
            <person name="Morin E."/>
            <person name="Grelet G."/>
            <person name="Kuo A."/>
            <person name="Kohler A."/>
            <person name="Daghino S."/>
            <person name="Barry K."/>
            <person name="Choi C."/>
            <person name="Cichocki N."/>
            <person name="Clum A."/>
            <person name="Copeland A."/>
            <person name="Hainaut M."/>
            <person name="Haridas S."/>
            <person name="Labutti K."/>
            <person name="Lindquist E."/>
            <person name="Lipzen A."/>
            <person name="Khouja H.-R."/>
            <person name="Murat C."/>
            <person name="Ohm R."/>
            <person name="Olson A."/>
            <person name="Spatafora J."/>
            <person name="Veneault-Fourrey C."/>
            <person name="Henrissat B."/>
            <person name="Grigoriev I."/>
            <person name="Martin F."/>
            <person name="Perotto S."/>
        </authorList>
    </citation>
    <scope>NUCLEOTIDE SEQUENCE [LARGE SCALE GENOMIC DNA]</scope>
    <source>
        <strain evidence="2 3">UAMH 7357</strain>
    </source>
</reference>
<dbReference type="PANTHER" id="PTHR33112:SF10">
    <property type="entry name" value="TOL"/>
    <property type="match status" value="1"/>
</dbReference>
<gene>
    <name evidence="2" type="ORF">NA56DRAFT_536792</name>
</gene>
<sequence>IQRCSAEHKNCRSLVETNSRQLPTRLISVHPSEPVHLCDTTLLSMDAKYTTLSHRWGKSLVFTLTSKNIEILRTEIQMTELSQTFQDAITFTRSLGIDYIWIDSLCIIQDSEDDWHVEAARMANVYRYGWCNIAATEAKDGKSGLFVDRNDNEVDAIKPKGKLASGRLSPGSWTAIEKGLWDRNITKSDLLKRGWVLQERILALRIIHFRDSQIFYECMQFRACESFPAGLPPPLHNSSNFKEAAGALEWSPQMDSWPSSYQAWQAIVEEYTRCDLTFEKDKLIAISGVASRMKEHIRCRYVAGLWEHHLLKQLLWDMGIGGTRPQTYQAPSWSWASTNGQVEI</sequence>
<name>A0A2J6PSN6_9HELO</name>
<feature type="non-terminal residue" evidence="2">
    <location>
        <position position="344"/>
    </location>
</feature>
<evidence type="ECO:0000313" key="2">
    <source>
        <dbReference type="EMBL" id="PMD17045.1"/>
    </source>
</evidence>
<dbReference type="Proteomes" id="UP000235672">
    <property type="component" value="Unassembled WGS sequence"/>
</dbReference>